<keyword evidence="3" id="KW-0675">Receptor</keyword>
<protein>
    <submittedName>
        <fullName evidence="4">Uncharacterized protein</fullName>
    </submittedName>
</protein>
<reference evidence="4" key="1">
    <citation type="submission" date="2007-07" db="EMBL/GenBank/DDBJ databases">
        <title>PCAP assembly of the Caenorhabditis remanei genome.</title>
        <authorList>
            <consortium name="The Caenorhabditis remanei Sequencing Consortium"/>
            <person name="Wilson R.K."/>
        </authorList>
    </citation>
    <scope>NUCLEOTIDE SEQUENCE [LARGE SCALE GENOMIC DNA]</scope>
    <source>
        <strain evidence="4">PB4641</strain>
    </source>
</reference>
<keyword evidence="5" id="KW-1185">Reference proteome</keyword>
<gene>
    <name evidence="4" type="ORF">CRE_10419</name>
</gene>
<accession>E3MQN6</accession>
<dbReference type="InterPro" id="IPR035500">
    <property type="entry name" value="NHR-like_dom_sf"/>
</dbReference>
<evidence type="ECO:0000313" key="5">
    <source>
        <dbReference type="Proteomes" id="UP000008281"/>
    </source>
</evidence>
<evidence type="ECO:0000256" key="3">
    <source>
        <dbReference type="ARBA" id="ARBA00023170"/>
    </source>
</evidence>
<sequence>MSQKRVFKIEHPNFRRKTDNSHVTEETVKKMEQRRDWATIRLCTWYKDHNLENPDLRLEKILLLLDEIEIVCDMHCQDFIVAKMYEFCDMSQFFYEKLCYAPCNTNIDNVDPDFFEKFRQYAKGEKTEKEDIKRLPSDFSSNWKDSL</sequence>
<dbReference type="SUPFAM" id="SSF48508">
    <property type="entry name" value="Nuclear receptor ligand-binding domain"/>
    <property type="match status" value="1"/>
</dbReference>
<organism evidence="5">
    <name type="scientific">Caenorhabditis remanei</name>
    <name type="common">Caenorhabditis vulgaris</name>
    <dbReference type="NCBI Taxonomy" id="31234"/>
    <lineage>
        <taxon>Eukaryota</taxon>
        <taxon>Metazoa</taxon>
        <taxon>Ecdysozoa</taxon>
        <taxon>Nematoda</taxon>
        <taxon>Chromadorea</taxon>
        <taxon>Rhabditida</taxon>
        <taxon>Rhabditina</taxon>
        <taxon>Rhabditomorpha</taxon>
        <taxon>Rhabditoidea</taxon>
        <taxon>Rhabditidae</taxon>
        <taxon>Peloderinae</taxon>
        <taxon>Caenorhabditis</taxon>
    </lineage>
</organism>
<dbReference type="AlphaFoldDB" id="E3MQN6"/>
<evidence type="ECO:0000256" key="2">
    <source>
        <dbReference type="ARBA" id="ARBA00023163"/>
    </source>
</evidence>
<evidence type="ECO:0000256" key="1">
    <source>
        <dbReference type="ARBA" id="ARBA00023015"/>
    </source>
</evidence>
<evidence type="ECO:0000313" key="4">
    <source>
        <dbReference type="EMBL" id="EFP06942.1"/>
    </source>
</evidence>
<keyword evidence="2" id="KW-0804">Transcription</keyword>
<name>E3MQN6_CAERE</name>
<proteinExistence type="predicted"/>
<dbReference type="STRING" id="31234.E3MQN6"/>
<dbReference type="eggNOG" id="KOG3575">
    <property type="taxonomic scope" value="Eukaryota"/>
</dbReference>
<dbReference type="Proteomes" id="UP000008281">
    <property type="component" value="Unassembled WGS sequence"/>
</dbReference>
<dbReference type="OrthoDB" id="10458551at2759"/>
<dbReference type="HOGENOM" id="CLU_1769811_0_0_1"/>
<dbReference type="EMBL" id="DS268466">
    <property type="protein sequence ID" value="EFP06942.1"/>
    <property type="molecule type" value="Genomic_DNA"/>
</dbReference>
<dbReference type="InParanoid" id="E3MQN6"/>
<keyword evidence="1" id="KW-0805">Transcription regulation</keyword>